<evidence type="ECO:0000256" key="4">
    <source>
        <dbReference type="ARBA" id="ARBA00022723"/>
    </source>
</evidence>
<feature type="domain" description="RING-type" evidence="13">
    <location>
        <begin position="140"/>
        <end position="186"/>
    </location>
</feature>
<feature type="region of interest" description="Disordered" evidence="12">
    <location>
        <begin position="1"/>
        <end position="22"/>
    </location>
</feature>
<evidence type="ECO:0000313" key="19">
    <source>
        <dbReference type="Proteomes" id="UP000265566"/>
    </source>
</evidence>
<comment type="subcellular location">
    <subcellularLocation>
        <location evidence="2">Nucleus</location>
    </subcellularLocation>
</comment>
<protein>
    <submittedName>
        <fullName evidence="16">Putative transcription factor C2H2 family</fullName>
    </submittedName>
    <submittedName>
        <fullName evidence="15">Transcription factor jumonji (JmjC) domain protein</fullName>
    </submittedName>
</protein>
<comment type="similarity">
    <text evidence="3">Belongs to the JARID1 histone demethylase family.</text>
</comment>
<dbReference type="InterPro" id="IPR045109">
    <property type="entry name" value="LSDs-like"/>
</dbReference>
<dbReference type="GO" id="GO:0032454">
    <property type="term" value="F:histone H3K9 demethylase activity"/>
    <property type="evidence" value="ECO:0000318"/>
    <property type="project" value="GO_Central"/>
</dbReference>
<feature type="domain" description="JmjC" evidence="14">
    <location>
        <begin position="578"/>
        <end position="801"/>
    </location>
</feature>
<dbReference type="Proteomes" id="UP000002051">
    <property type="component" value="Chromosome 5"/>
</dbReference>
<evidence type="ECO:0000313" key="15">
    <source>
        <dbReference type="EMBL" id="AES98174.2"/>
    </source>
</evidence>
<evidence type="ECO:0000256" key="9">
    <source>
        <dbReference type="ARBA" id="ARBA00023242"/>
    </source>
</evidence>
<keyword evidence="5 11" id="KW-0863">Zinc-finger</keyword>
<dbReference type="SUPFAM" id="SSF51197">
    <property type="entry name" value="Clavaminate synthase-like"/>
    <property type="match status" value="1"/>
</dbReference>
<dbReference type="InterPro" id="IPR003347">
    <property type="entry name" value="JmjC_dom"/>
</dbReference>
<dbReference type="PaxDb" id="3880-AES98174"/>
<sequence length="837" mass="95668">MAFAREQEDNNNNNNNITSTTAINKPPILRVYSRKRRRTNVAVADELAKNEEQQQQQTNGKRNRKTDEAASSSSVVVVRKSHRIRRTTTKAPVLTDKKKNLGSGGGDDGAEKTNSISRKKPGKGKQTPHTKWIEEESLMCHQCQRNDSGRVVRCTKCKRKRYCLSCIKKWYPLLKEEQIADACPVCCGNCNCKACLKSRKLIDSIKGKKEETNDHHQAEFSKYMLKALLPHLIRLDQEQMAEKEIEAKLQGLSLSELKIKKANPHNDERMYCDNCKTSIFDYHRSCTECSFDLCLLCCCELRCGQLLGGAEPFDFEFVFRGPNYLHGEVAKKVTRYRALDAGAQPEIRTWSKSGWHADSDGNIPCPKPEIKCDHGYLELKSVFSPDCISKLVCKAKELADSMKLQDAEVTLDNSCFCLKPVRNRDNKHNNAREAGLCKESRGNFLYCPRAVDLQHDDLGHFQWHWSKGEPVIVSNVLECTSGLSWEPFVMWRAFRQINKNKNKSLLDVKALDCLDWCEIDINVHQFFTGYTNCPKDKHDWPQVLKLKDWPPSKLFEESLPRHCAEFISSLPFKEYTNPFKGALNLAVKLPDEVLKPDMGPKTYIAYGFAQELGRGDSVTRLHCDMSDAVNVLTHIAESKLDRVSSDAIKKLKQKHLEQDKRELHGDIQDGETNVENSLLVGGGPLDGALWDIFRREDVPALQEYLKKHFREFRHVHCSPLEEVIHPIHDQTFYLTIGHKKKLKEEYGIEPWTFVQKLGDAVFIPAGCPHQVRNLKSCTKVALDFVSPENVGECFRLTEEFRKLPVNHRSIEDKLEVKKMIVYTMIDVVKKLEKASSQ</sequence>
<dbReference type="GO" id="GO:0031490">
    <property type="term" value="F:chromatin DNA binding"/>
    <property type="evidence" value="ECO:0000318"/>
    <property type="project" value="GO_Central"/>
</dbReference>
<evidence type="ECO:0000313" key="18">
    <source>
        <dbReference type="Proteomes" id="UP000002051"/>
    </source>
</evidence>
<reference evidence="15 18" key="1">
    <citation type="journal article" date="2011" name="Nature">
        <title>The Medicago genome provides insight into the evolution of rhizobial symbioses.</title>
        <authorList>
            <person name="Young N.D."/>
            <person name="Debelle F."/>
            <person name="Oldroyd G.E."/>
            <person name="Geurts R."/>
            <person name="Cannon S.B."/>
            <person name="Udvardi M.K."/>
            <person name="Benedito V.A."/>
            <person name="Mayer K.F."/>
            <person name="Gouzy J."/>
            <person name="Schoof H."/>
            <person name="Van de Peer Y."/>
            <person name="Proost S."/>
            <person name="Cook D.R."/>
            <person name="Meyers B.C."/>
            <person name="Spannagl M."/>
            <person name="Cheung F."/>
            <person name="De Mita S."/>
            <person name="Krishnakumar V."/>
            <person name="Gundlach H."/>
            <person name="Zhou S."/>
            <person name="Mudge J."/>
            <person name="Bharti A.K."/>
            <person name="Murray J.D."/>
            <person name="Naoumkina M.A."/>
            <person name="Rosen B."/>
            <person name="Silverstein K.A."/>
            <person name="Tang H."/>
            <person name="Rombauts S."/>
            <person name="Zhao P.X."/>
            <person name="Zhou P."/>
            <person name="Barbe V."/>
            <person name="Bardou P."/>
            <person name="Bechner M."/>
            <person name="Bellec A."/>
            <person name="Berger A."/>
            <person name="Berges H."/>
            <person name="Bidwell S."/>
            <person name="Bisseling T."/>
            <person name="Choisne N."/>
            <person name="Couloux A."/>
            <person name="Denny R."/>
            <person name="Deshpande S."/>
            <person name="Dai X."/>
            <person name="Doyle J.J."/>
            <person name="Dudez A.M."/>
            <person name="Farmer A.D."/>
            <person name="Fouteau S."/>
            <person name="Franken C."/>
            <person name="Gibelin C."/>
            <person name="Gish J."/>
            <person name="Goldstein S."/>
            <person name="Gonzalez A.J."/>
            <person name="Green P.J."/>
            <person name="Hallab A."/>
            <person name="Hartog M."/>
            <person name="Hua A."/>
            <person name="Humphray S.J."/>
            <person name="Jeong D.H."/>
            <person name="Jing Y."/>
            <person name="Jocker A."/>
            <person name="Kenton S.M."/>
            <person name="Kim D.J."/>
            <person name="Klee K."/>
            <person name="Lai H."/>
            <person name="Lang C."/>
            <person name="Lin S."/>
            <person name="Macmil S.L."/>
            <person name="Magdelenat G."/>
            <person name="Matthews L."/>
            <person name="McCorrison J."/>
            <person name="Monaghan E.L."/>
            <person name="Mun J.H."/>
            <person name="Najar F.Z."/>
            <person name="Nicholson C."/>
            <person name="Noirot C."/>
            <person name="O'Bleness M."/>
            <person name="Paule C.R."/>
            <person name="Poulain J."/>
            <person name="Prion F."/>
            <person name="Qin B."/>
            <person name="Qu C."/>
            <person name="Retzel E.F."/>
            <person name="Riddle C."/>
            <person name="Sallet E."/>
            <person name="Samain S."/>
            <person name="Samson N."/>
            <person name="Sanders I."/>
            <person name="Saurat O."/>
            <person name="Scarpelli C."/>
            <person name="Schiex T."/>
            <person name="Segurens B."/>
            <person name="Severin A.J."/>
            <person name="Sherrier D.J."/>
            <person name="Shi R."/>
            <person name="Sims S."/>
            <person name="Singer S.R."/>
            <person name="Sinharoy S."/>
            <person name="Sterck L."/>
            <person name="Viollet A."/>
            <person name="Wang B.B."/>
            <person name="Wang K."/>
            <person name="Wang M."/>
            <person name="Wang X."/>
            <person name="Warfsmann J."/>
            <person name="Weissenbach J."/>
            <person name="White D.D."/>
            <person name="White J.D."/>
            <person name="Wiley G.B."/>
            <person name="Wincker P."/>
            <person name="Xing Y."/>
            <person name="Yang L."/>
            <person name="Yao Z."/>
            <person name="Ying F."/>
            <person name="Zhai J."/>
            <person name="Zhou L."/>
            <person name="Zuber A."/>
            <person name="Denarie J."/>
            <person name="Dixon R.A."/>
            <person name="May G.D."/>
            <person name="Schwartz D.C."/>
            <person name="Rogers J."/>
            <person name="Quetier F."/>
            <person name="Town C.D."/>
            <person name="Roe B.A."/>
        </authorList>
    </citation>
    <scope>NUCLEOTIDE SEQUENCE [LARGE SCALE GENOMIC DNA]</scope>
    <source>
        <strain evidence="15">A17</strain>
        <strain evidence="17 18">cv. Jemalong A17</strain>
    </source>
</reference>
<accession>A0A0C3XMD8</accession>
<dbReference type="OrthoDB" id="1667110at2759"/>
<evidence type="ECO:0000256" key="3">
    <source>
        <dbReference type="ARBA" id="ARBA00006801"/>
    </source>
</evidence>
<reference evidence="19" key="4">
    <citation type="journal article" date="2018" name="Nat. Plants">
        <title>Whole-genome landscape of Medicago truncatula symbiotic genes.</title>
        <authorList>
            <person name="Pecrix Y."/>
            <person name="Staton S.E."/>
            <person name="Sallet E."/>
            <person name="Lelandais-Briere C."/>
            <person name="Moreau S."/>
            <person name="Carrere S."/>
            <person name="Blein T."/>
            <person name="Jardinaud M.F."/>
            <person name="Latrasse D."/>
            <person name="Zouine M."/>
            <person name="Zahm M."/>
            <person name="Kreplak J."/>
            <person name="Mayjonade B."/>
            <person name="Satge C."/>
            <person name="Perez M."/>
            <person name="Cauet S."/>
            <person name="Marande W."/>
            <person name="Chantry-Darmon C."/>
            <person name="Lopez-Roques C."/>
            <person name="Bouchez O."/>
            <person name="Berard A."/>
            <person name="Debelle F."/>
            <person name="Munos S."/>
            <person name="Bendahmane A."/>
            <person name="Berges H."/>
            <person name="Niebel A."/>
            <person name="Buitink J."/>
            <person name="Frugier F."/>
            <person name="Benhamed M."/>
            <person name="Crespi M."/>
            <person name="Gouzy J."/>
            <person name="Gamas P."/>
        </authorList>
    </citation>
    <scope>NUCLEOTIDE SEQUENCE [LARGE SCALE GENOMIC DNA]</scope>
    <source>
        <strain evidence="19">cv. Jemalong A17</strain>
    </source>
</reference>
<keyword evidence="7" id="KW-0560">Oxidoreductase</keyword>
<proteinExistence type="inferred from homology"/>
<dbReference type="GO" id="GO:0016491">
    <property type="term" value="F:oxidoreductase activity"/>
    <property type="evidence" value="ECO:0007669"/>
    <property type="project" value="UniProtKB-KW"/>
</dbReference>
<evidence type="ECO:0000256" key="10">
    <source>
        <dbReference type="ARBA" id="ARBA00060112"/>
    </source>
</evidence>
<reference evidence="15 18" key="2">
    <citation type="journal article" date="2014" name="BMC Genomics">
        <title>An improved genome release (version Mt4.0) for the model legume Medicago truncatula.</title>
        <authorList>
            <person name="Tang H."/>
            <person name="Krishnakumar V."/>
            <person name="Bidwell S."/>
            <person name="Rosen B."/>
            <person name="Chan A."/>
            <person name="Zhou S."/>
            <person name="Gentzbittel L."/>
            <person name="Childs K.L."/>
            <person name="Yandell M."/>
            <person name="Gundlach H."/>
            <person name="Mayer K.F."/>
            <person name="Schwartz D.C."/>
            <person name="Town C.D."/>
        </authorList>
    </citation>
    <scope>GENOME REANNOTATION</scope>
    <source>
        <strain evidence="17 18">cv. Jemalong A17</strain>
    </source>
</reference>
<dbReference type="Gramene" id="rna31572">
    <property type="protein sequence ID" value="RHN56207.1"/>
    <property type="gene ID" value="gene31572"/>
</dbReference>
<gene>
    <name evidence="17" type="primary">11433685</name>
    <name evidence="15" type="ordered locus">MTR_5g065200</name>
    <name evidence="16" type="ORF">MtrunA17_Chr5g0426961</name>
</gene>
<dbReference type="EMBL" id="PSQE01000005">
    <property type="protein sequence ID" value="RHN56207.1"/>
    <property type="molecule type" value="Genomic_DNA"/>
</dbReference>
<keyword evidence="6" id="KW-0862">Zinc</keyword>
<evidence type="ECO:0000259" key="14">
    <source>
        <dbReference type="PROSITE" id="PS51184"/>
    </source>
</evidence>
<evidence type="ECO:0000259" key="13">
    <source>
        <dbReference type="PROSITE" id="PS50089"/>
    </source>
</evidence>
<feature type="compositionally biased region" description="Basic residues" evidence="12">
    <location>
        <begin position="79"/>
        <end position="88"/>
    </location>
</feature>
<dbReference type="Gene3D" id="2.60.120.650">
    <property type="entry name" value="Cupin"/>
    <property type="match status" value="1"/>
</dbReference>
<evidence type="ECO:0000256" key="12">
    <source>
        <dbReference type="SAM" id="MobiDB-lite"/>
    </source>
</evidence>
<dbReference type="PROSITE" id="PS51184">
    <property type="entry name" value="JMJC"/>
    <property type="match status" value="1"/>
</dbReference>
<feature type="compositionally biased region" description="Basic residues" evidence="12">
    <location>
        <begin position="117"/>
        <end position="128"/>
    </location>
</feature>
<dbReference type="EnsemblPlants" id="AES98174">
    <property type="protein sequence ID" value="AES98174"/>
    <property type="gene ID" value="MTR_5g065200"/>
</dbReference>
<comment type="cofactor">
    <cofactor evidence="1">
        <name>Fe(2+)</name>
        <dbReference type="ChEBI" id="CHEBI:29033"/>
    </cofactor>
</comment>
<dbReference type="PANTHER" id="PTHR12549">
    <property type="entry name" value="JMJC DOMAIN-CONTAINING HISTONE DEMETHYLATION PROTEIN"/>
    <property type="match status" value="1"/>
</dbReference>
<evidence type="ECO:0000256" key="7">
    <source>
        <dbReference type="ARBA" id="ARBA00023002"/>
    </source>
</evidence>
<dbReference type="GO" id="GO:0000785">
    <property type="term" value="C:chromatin"/>
    <property type="evidence" value="ECO:0000318"/>
    <property type="project" value="GO_Central"/>
</dbReference>
<dbReference type="AlphaFoldDB" id="G7KBD9"/>
<dbReference type="PANTHER" id="PTHR12549:SF11">
    <property type="entry name" value="LYSINE-SPECIFIC DEMETHYLASE JMJ25"/>
    <property type="match status" value="1"/>
</dbReference>
<dbReference type="HOGENOM" id="CLU_001811_2_0_1"/>
<dbReference type="Proteomes" id="UP000265566">
    <property type="component" value="Chromosome 5"/>
</dbReference>
<evidence type="ECO:0000256" key="2">
    <source>
        <dbReference type="ARBA" id="ARBA00004123"/>
    </source>
</evidence>
<comment type="function">
    <text evidence="10">May function as histone H3 lysine demethylase and be involved in regulation of gene expression.</text>
</comment>
<dbReference type="GO" id="GO:0008270">
    <property type="term" value="F:zinc ion binding"/>
    <property type="evidence" value="ECO:0007669"/>
    <property type="project" value="UniProtKB-KW"/>
</dbReference>
<dbReference type="GO" id="GO:0003712">
    <property type="term" value="F:transcription coregulator activity"/>
    <property type="evidence" value="ECO:0000318"/>
    <property type="project" value="GO_Central"/>
</dbReference>
<evidence type="ECO:0000256" key="11">
    <source>
        <dbReference type="PROSITE-ProRule" id="PRU00175"/>
    </source>
</evidence>
<organism evidence="15 18">
    <name type="scientific">Medicago truncatula</name>
    <name type="common">Barrel medic</name>
    <name type="synonym">Medicago tribuloides</name>
    <dbReference type="NCBI Taxonomy" id="3880"/>
    <lineage>
        <taxon>Eukaryota</taxon>
        <taxon>Viridiplantae</taxon>
        <taxon>Streptophyta</taxon>
        <taxon>Embryophyta</taxon>
        <taxon>Tracheophyta</taxon>
        <taxon>Spermatophyta</taxon>
        <taxon>Magnoliopsida</taxon>
        <taxon>eudicotyledons</taxon>
        <taxon>Gunneridae</taxon>
        <taxon>Pentapetalae</taxon>
        <taxon>rosids</taxon>
        <taxon>fabids</taxon>
        <taxon>Fabales</taxon>
        <taxon>Fabaceae</taxon>
        <taxon>Papilionoideae</taxon>
        <taxon>50 kb inversion clade</taxon>
        <taxon>NPAAA clade</taxon>
        <taxon>Hologalegina</taxon>
        <taxon>IRL clade</taxon>
        <taxon>Trifolieae</taxon>
        <taxon>Medicago</taxon>
    </lineage>
</organism>
<feature type="region of interest" description="Disordered" evidence="12">
    <location>
        <begin position="45"/>
        <end position="129"/>
    </location>
</feature>
<dbReference type="KEGG" id="mtr:11433685"/>
<dbReference type="InterPro" id="IPR001841">
    <property type="entry name" value="Znf_RING"/>
</dbReference>
<dbReference type="PROSITE" id="PS50089">
    <property type="entry name" value="ZF_RING_2"/>
    <property type="match status" value="1"/>
</dbReference>
<dbReference type="eggNOG" id="KOG1356">
    <property type="taxonomic scope" value="Eukaryota"/>
</dbReference>
<dbReference type="SMART" id="SM00558">
    <property type="entry name" value="JmjC"/>
    <property type="match status" value="1"/>
</dbReference>
<evidence type="ECO:0000313" key="17">
    <source>
        <dbReference type="EnsemblPlants" id="AES98174"/>
    </source>
</evidence>
<dbReference type="FunFam" id="2.60.120.650:FF:000026">
    <property type="entry name" value="Transcription factor jumonji domain-containing protein"/>
    <property type="match status" value="1"/>
</dbReference>
<dbReference type="GO" id="GO:0006357">
    <property type="term" value="P:regulation of transcription by RNA polymerase II"/>
    <property type="evidence" value="ECO:0000318"/>
    <property type="project" value="GO_Central"/>
</dbReference>
<keyword evidence="9" id="KW-0539">Nucleus</keyword>
<reference evidence="17" key="3">
    <citation type="submission" date="2015-04" db="UniProtKB">
        <authorList>
            <consortium name="EnsemblPlants"/>
        </authorList>
    </citation>
    <scope>IDENTIFICATION</scope>
    <source>
        <strain evidence="17">cv. Jemalong A17</strain>
    </source>
</reference>
<evidence type="ECO:0000256" key="1">
    <source>
        <dbReference type="ARBA" id="ARBA00001954"/>
    </source>
</evidence>
<dbReference type="Pfam" id="PF02373">
    <property type="entry name" value="JmjC"/>
    <property type="match status" value="1"/>
</dbReference>
<keyword evidence="4" id="KW-0479">Metal-binding</keyword>
<name>G7KBD9_MEDTR</name>
<dbReference type="EMBL" id="CM001221">
    <property type="protein sequence ID" value="AES98174.2"/>
    <property type="molecule type" value="Genomic_DNA"/>
</dbReference>
<evidence type="ECO:0000256" key="6">
    <source>
        <dbReference type="ARBA" id="ARBA00022833"/>
    </source>
</evidence>
<evidence type="ECO:0000313" key="16">
    <source>
        <dbReference type="EMBL" id="RHN56207.1"/>
    </source>
</evidence>
<dbReference type="eggNOG" id="KOG0737">
    <property type="taxonomic scope" value="Eukaryota"/>
</dbReference>
<evidence type="ECO:0000256" key="5">
    <source>
        <dbReference type="ARBA" id="ARBA00022771"/>
    </source>
</evidence>
<keyword evidence="8" id="KW-0408">Iron</keyword>
<dbReference type="GO" id="GO:0000118">
    <property type="term" value="C:histone deacetylase complex"/>
    <property type="evidence" value="ECO:0000318"/>
    <property type="project" value="GO_Central"/>
</dbReference>
<reference evidence="16" key="5">
    <citation type="journal article" date="2018" name="Nat. Plants">
        <title>Whole-genome landscape of Medicago truncatula symbiotic genes.</title>
        <authorList>
            <person name="Pecrix Y."/>
            <person name="Gamas P."/>
            <person name="Carrere S."/>
        </authorList>
    </citation>
    <scope>NUCLEOTIDE SEQUENCE</scope>
    <source>
        <tissue evidence="16">Leaves</tissue>
    </source>
</reference>
<keyword evidence="18" id="KW-1185">Reference proteome</keyword>
<evidence type="ECO:0000256" key="8">
    <source>
        <dbReference type="ARBA" id="ARBA00023004"/>
    </source>
</evidence>
<accession>G7KBD9</accession>